<sequence length="1164" mass="127483">MKIKSVNRTANCAWSPKDVHCGIFLAAGTTAQQVDASFNTSSQLEILSFDVTSPDKGLKPVAQTSCEHRFHKIVWGPLGIQQGNAPLGVLCTGIDNGSVQVFNVQRLLDNQQALLAAYKTHSGPVHSLDMNPFQYNLLASGSRESEVYIWDLSSPTAQPYTPGTPCQPKEDVVCLSWNRQVQHILASAMTTRCVVWDLRKSEPIIRVGESSSRFRCKAVTWNPQVATQLCLASEDDHTPWLQIWDLRYASWPVKTLEKHRKGILSLDWNPKDQDMLLSCGKDSLLCIWNPNGTQGSELISEIHTSSDWNFEAQWCPRNPALVSTASFSGELAVYSVIGGEQGGAGDGGLKKAPSWLSGGVGAQFGFGGKLITFSKEAGSKVDVAQVVTDEVLIERVKEMDEALFKPSTHDFDNTEGHKQPNFWQKKLVGEDSRLWQFIQALCGDNRKSRLQELLGYPVQYQGNDLVEDLADAFDETVQVNGGSCVGETASTKKIGYALVSGDARRAAELCLHSKRFAEALFLADYAHDTALKESVRKEFLNVYRADSMCRLIACVSSGLWEELTELAPVDEWQTTLAAILGHVTADTQRAIALCSTVAGMLVEAGRREEAMLAYLLARDPANLVECYLAIRNKPETNEHLQTFMEVITAARIVTGVQQLPKSISPIVAKYVGLLAEQGCLPITLHYLDDLDDKDAKMIQLRDRILQSQSVPDTKQHLQQQGINAQQQQNQFSIHGRNRDRTVSGSSGFDIGCPRPSTFQPMAPGAPASMAGYPCSSHNKQTTPFPSAYPDVNSNLPITTSHRIPGPISSTQEISPPPVDRVAPRPLSRAAGKYPAVVDPSIKNSGSAYGNYGSPYTPAPQDSYATGYNPVSANQYNPYLNSRSGTPAMDHYNAQYVPASLGAGGRSAFDSYPTAASTSVAPVTPMAPSASKSPLMNLPSGNDYTRDERYSAPGWNDPPPLRRSSKPLSAPPIIPETTCAPLTRPLPEVPATPGVGSSNFYSPQQQHIYQQHQTQQQQTTGTPSILQPQIQSTIAYNPAVQPTPQLPLPPVEKPPIPPQYKMLYDTFDHLRIACLSIQNNLVQKKMEDITKKIWNLGDKLRASEITETTISNLQIVAEAVTRHDYPYALQAFNYLAQTSNLTETSAFLPGIKTLLAIAQQNQIYA</sequence>
<dbReference type="Pfam" id="PF00400">
    <property type="entry name" value="WD40"/>
    <property type="match status" value="2"/>
</dbReference>
<proteinExistence type="inferred from homology"/>
<evidence type="ECO:0000256" key="10">
    <source>
        <dbReference type="SAM" id="MobiDB-lite"/>
    </source>
</evidence>
<organism evidence="12 13">
    <name type="scientific">Varroa destructor</name>
    <name type="common">Honeybee mite</name>
    <dbReference type="NCBI Taxonomy" id="109461"/>
    <lineage>
        <taxon>Eukaryota</taxon>
        <taxon>Metazoa</taxon>
        <taxon>Ecdysozoa</taxon>
        <taxon>Arthropoda</taxon>
        <taxon>Chelicerata</taxon>
        <taxon>Arachnida</taxon>
        <taxon>Acari</taxon>
        <taxon>Parasitiformes</taxon>
        <taxon>Mesostigmata</taxon>
        <taxon>Gamasina</taxon>
        <taxon>Dermanyssoidea</taxon>
        <taxon>Varroidae</taxon>
        <taxon>Varroa</taxon>
    </lineage>
</organism>
<feature type="region of interest" description="Disordered" evidence="10">
    <location>
        <begin position="918"/>
        <end position="1000"/>
    </location>
</feature>
<keyword evidence="6" id="KW-0256">Endoplasmic reticulum</keyword>
<reference evidence="12" key="1">
    <citation type="submission" date="2021-01" db="UniProtKB">
        <authorList>
            <consortium name="EnsemblMetazoa"/>
        </authorList>
    </citation>
    <scope>IDENTIFICATION</scope>
</reference>
<dbReference type="OMA" id="RTANCAW"/>
<dbReference type="AlphaFoldDB" id="A0A7M7JST6"/>
<dbReference type="PANTHER" id="PTHR13923:SF11">
    <property type="entry name" value="SECRETORY 31, ISOFORM D"/>
    <property type="match status" value="1"/>
</dbReference>
<dbReference type="InParanoid" id="A0A7M7JST6"/>
<dbReference type="FunCoup" id="A0A7M7JST6">
    <property type="interactions" value="1640"/>
</dbReference>
<keyword evidence="13" id="KW-1185">Reference proteome</keyword>
<feature type="domain" description="Sec16 Sec23-binding" evidence="11">
    <location>
        <begin position="497"/>
        <end position="621"/>
    </location>
</feature>
<dbReference type="InterPro" id="IPR015943">
    <property type="entry name" value="WD40/YVTN_repeat-like_dom_sf"/>
</dbReference>
<keyword evidence="8" id="KW-0653">Protein transport</keyword>
<dbReference type="GO" id="GO:0007029">
    <property type="term" value="P:endoplasmic reticulum organization"/>
    <property type="evidence" value="ECO:0007669"/>
    <property type="project" value="TreeGrafter"/>
</dbReference>
<dbReference type="GO" id="GO:0030127">
    <property type="term" value="C:COPII vesicle coat"/>
    <property type="evidence" value="ECO:0007669"/>
    <property type="project" value="TreeGrafter"/>
</dbReference>
<keyword evidence="7" id="KW-0931">ER-Golgi transport</keyword>
<evidence type="ECO:0000256" key="7">
    <source>
        <dbReference type="ARBA" id="ARBA00022892"/>
    </source>
</evidence>
<dbReference type="RefSeq" id="XP_022651852.1">
    <property type="nucleotide sequence ID" value="XM_022796117.1"/>
</dbReference>
<dbReference type="SMART" id="SM00320">
    <property type="entry name" value="WD40"/>
    <property type="match status" value="5"/>
</dbReference>
<dbReference type="PROSITE" id="PS50294">
    <property type="entry name" value="WD_REPEATS_REGION"/>
    <property type="match status" value="2"/>
</dbReference>
<evidence type="ECO:0000256" key="4">
    <source>
        <dbReference type="ARBA" id="ARBA00022574"/>
    </source>
</evidence>
<dbReference type="InterPro" id="IPR001680">
    <property type="entry name" value="WD40_rpt"/>
</dbReference>
<comment type="similarity">
    <text evidence="2">Belongs to the WD repeat SEC31 family.</text>
</comment>
<dbReference type="GO" id="GO:0015031">
    <property type="term" value="P:protein transport"/>
    <property type="evidence" value="ECO:0007669"/>
    <property type="project" value="UniProtKB-KW"/>
</dbReference>
<dbReference type="EnsemblMetazoa" id="XM_022796117">
    <property type="protein sequence ID" value="XP_022651852"/>
    <property type="gene ID" value="LOC111246469"/>
</dbReference>
<dbReference type="PANTHER" id="PTHR13923">
    <property type="entry name" value="SEC31-RELATED PROTEIN"/>
    <property type="match status" value="1"/>
</dbReference>
<feature type="repeat" description="WD" evidence="9">
    <location>
        <begin position="256"/>
        <end position="289"/>
    </location>
</feature>
<dbReference type="EnsemblMetazoa" id="XM_022796137">
    <property type="protein sequence ID" value="XP_022651872"/>
    <property type="gene ID" value="LOC111246469"/>
</dbReference>
<evidence type="ECO:0000256" key="2">
    <source>
        <dbReference type="ARBA" id="ARBA00009358"/>
    </source>
</evidence>
<evidence type="ECO:0000256" key="5">
    <source>
        <dbReference type="ARBA" id="ARBA00022737"/>
    </source>
</evidence>
<evidence type="ECO:0000259" key="11">
    <source>
        <dbReference type="Pfam" id="PF12931"/>
    </source>
</evidence>
<keyword evidence="4 9" id="KW-0853">WD repeat</keyword>
<accession>A0A7M7JST6</accession>
<dbReference type="GeneID" id="111246469"/>
<keyword evidence="3" id="KW-0813">Transport</keyword>
<dbReference type="Proteomes" id="UP000594260">
    <property type="component" value="Unplaced"/>
</dbReference>
<dbReference type="Gene3D" id="1.20.940.10">
    <property type="entry name" value="Functional domain of the splicing factor Prp18"/>
    <property type="match status" value="1"/>
</dbReference>
<dbReference type="GO" id="GO:0090110">
    <property type="term" value="P:COPII-coated vesicle cargo loading"/>
    <property type="evidence" value="ECO:0007669"/>
    <property type="project" value="TreeGrafter"/>
</dbReference>
<dbReference type="InterPro" id="IPR036322">
    <property type="entry name" value="WD40_repeat_dom_sf"/>
</dbReference>
<protein>
    <recommendedName>
        <fullName evidence="11">Sec16 Sec23-binding domain-containing protein</fullName>
    </recommendedName>
</protein>
<dbReference type="Gene3D" id="1.25.40.1030">
    <property type="match status" value="1"/>
</dbReference>
<dbReference type="Pfam" id="PF12931">
    <property type="entry name" value="TPR_Sec16"/>
    <property type="match status" value="1"/>
</dbReference>
<dbReference type="EnsemblMetazoa" id="XM_022796128">
    <property type="protein sequence ID" value="XP_022651863"/>
    <property type="gene ID" value="LOC111246469"/>
</dbReference>
<feature type="repeat" description="WD" evidence="9">
    <location>
        <begin position="118"/>
        <end position="154"/>
    </location>
</feature>
<evidence type="ECO:0000313" key="12">
    <source>
        <dbReference type="EnsemblMetazoa" id="XP_022651872"/>
    </source>
</evidence>
<dbReference type="GO" id="GO:0070971">
    <property type="term" value="C:endoplasmic reticulum exit site"/>
    <property type="evidence" value="ECO:0007669"/>
    <property type="project" value="TreeGrafter"/>
</dbReference>
<dbReference type="GO" id="GO:0005198">
    <property type="term" value="F:structural molecule activity"/>
    <property type="evidence" value="ECO:0007669"/>
    <property type="project" value="TreeGrafter"/>
</dbReference>
<dbReference type="InterPro" id="IPR024298">
    <property type="entry name" value="Sec16_Sec23-bd"/>
</dbReference>
<dbReference type="PROSITE" id="PS50082">
    <property type="entry name" value="WD_REPEATS_2"/>
    <property type="match status" value="2"/>
</dbReference>
<evidence type="ECO:0000256" key="6">
    <source>
        <dbReference type="ARBA" id="ARBA00022824"/>
    </source>
</evidence>
<feature type="compositionally biased region" description="Polar residues" evidence="10">
    <location>
        <begin position="929"/>
        <end position="942"/>
    </location>
</feature>
<dbReference type="OrthoDB" id="6491109at2759"/>
<dbReference type="RefSeq" id="XP_022651863.1">
    <property type="nucleotide sequence ID" value="XM_022796128.1"/>
</dbReference>
<dbReference type="CTD" id="35877"/>
<evidence type="ECO:0000313" key="13">
    <source>
        <dbReference type="Proteomes" id="UP000594260"/>
    </source>
</evidence>
<evidence type="ECO:0000256" key="9">
    <source>
        <dbReference type="PROSITE-ProRule" id="PRU00221"/>
    </source>
</evidence>
<dbReference type="RefSeq" id="XP_022651872.1">
    <property type="nucleotide sequence ID" value="XM_022796137.1"/>
</dbReference>
<comment type="subcellular location">
    <subcellularLocation>
        <location evidence="1">Endoplasmic reticulum</location>
    </subcellularLocation>
</comment>
<evidence type="ECO:0000256" key="1">
    <source>
        <dbReference type="ARBA" id="ARBA00004240"/>
    </source>
</evidence>
<dbReference type="InterPro" id="IPR040251">
    <property type="entry name" value="SEC31-like"/>
</dbReference>
<name>A0A7M7JST6_VARDE</name>
<dbReference type="SUPFAM" id="SSF50978">
    <property type="entry name" value="WD40 repeat-like"/>
    <property type="match status" value="1"/>
</dbReference>
<evidence type="ECO:0000256" key="3">
    <source>
        <dbReference type="ARBA" id="ARBA00022448"/>
    </source>
</evidence>
<dbReference type="KEGG" id="vde:111246469"/>
<dbReference type="Gene3D" id="2.130.10.10">
    <property type="entry name" value="YVTN repeat-like/Quinoprotein amine dehydrogenase"/>
    <property type="match status" value="1"/>
</dbReference>
<evidence type="ECO:0000256" key="8">
    <source>
        <dbReference type="ARBA" id="ARBA00022927"/>
    </source>
</evidence>
<keyword evidence="5" id="KW-0677">Repeat</keyword>